<dbReference type="PROSITE" id="PS51318">
    <property type="entry name" value="TAT"/>
    <property type="match status" value="1"/>
</dbReference>
<accession>A0A495XRN4</accession>
<dbReference type="InterPro" id="IPR006311">
    <property type="entry name" value="TAT_signal"/>
</dbReference>
<dbReference type="EMBL" id="RBXR01000001">
    <property type="protein sequence ID" value="RKT74328.1"/>
    <property type="molecule type" value="Genomic_DNA"/>
</dbReference>
<reference evidence="1 2" key="1">
    <citation type="submission" date="2018-10" db="EMBL/GenBank/DDBJ databases">
        <title>Sequencing the genomes of 1000 actinobacteria strains.</title>
        <authorList>
            <person name="Klenk H.-P."/>
        </authorList>
    </citation>
    <scope>NUCLEOTIDE SEQUENCE [LARGE SCALE GENOMIC DNA]</scope>
    <source>
        <strain evidence="1 2">DSM 43911</strain>
    </source>
</reference>
<dbReference type="OrthoDB" id="2579961at2"/>
<keyword evidence="2" id="KW-1185">Reference proteome</keyword>
<proteinExistence type="predicted"/>
<sequence>MAGISRRNILRGGVVAATALVTSRLAGTSQARAAEAPLAVAYNDAVITPTAPPYPSLWMGGYGWGPRGNHGAVARDLHAHCIVFHDNGTPNVLLRLDVVSIPRDVHEAIRSRVVEEGLVASEDFMIVTSHTHSGPVVGDTHPDPVLLMGVNQADVDAINGTTWLLMDALVDLVRQTVQEVPIPATLWYDEGYERIGYNRAGLPHVLTDVPVLLARHADDGYPLVVLFGYACHPVARGNDEVFDSDYCGYAAERIEERLGVMALFFQGCAGDQNPGEDENTPLSPALVVERGEMIADTVVEVVERDRFTEVTGPFQNALTEVELRFSRDLTDPDEVAALADRYRDRLSEPGLQAWNRRHAELVLRQIDAGTLPTSIPMPIQRWRLGGLTILGLGHEVLSTYHVLLKEQAAELGLDNLWIMAYANETQGYVAADDALWNGGYEAMWSGTDDIAGLSTSAISYGWPLPLKASPPDTYPAAPDSTQAIVMAACTALLR</sequence>
<evidence type="ECO:0000313" key="1">
    <source>
        <dbReference type="EMBL" id="RKT74328.1"/>
    </source>
</evidence>
<dbReference type="AlphaFoldDB" id="A0A495XRN4"/>
<name>A0A495XRN4_9PSEU</name>
<protein>
    <recommendedName>
        <fullName evidence="3">Neutral/alkaline ceramidase-like enzyme</fullName>
    </recommendedName>
</protein>
<evidence type="ECO:0008006" key="3">
    <source>
        <dbReference type="Google" id="ProtNLM"/>
    </source>
</evidence>
<gene>
    <name evidence="1" type="ORF">DFJ66_7672</name>
</gene>
<organism evidence="1 2">
    <name type="scientific">Saccharothrix variisporea</name>
    <dbReference type="NCBI Taxonomy" id="543527"/>
    <lineage>
        <taxon>Bacteria</taxon>
        <taxon>Bacillati</taxon>
        <taxon>Actinomycetota</taxon>
        <taxon>Actinomycetes</taxon>
        <taxon>Pseudonocardiales</taxon>
        <taxon>Pseudonocardiaceae</taxon>
        <taxon>Saccharothrix</taxon>
    </lineage>
</organism>
<comment type="caution">
    <text evidence="1">The sequence shown here is derived from an EMBL/GenBank/DDBJ whole genome shotgun (WGS) entry which is preliminary data.</text>
</comment>
<dbReference type="Proteomes" id="UP000272729">
    <property type="component" value="Unassembled WGS sequence"/>
</dbReference>
<evidence type="ECO:0000313" key="2">
    <source>
        <dbReference type="Proteomes" id="UP000272729"/>
    </source>
</evidence>
<dbReference type="RefSeq" id="WP_147459469.1">
    <property type="nucleotide sequence ID" value="NZ_JBIUBA010000003.1"/>
</dbReference>